<gene>
    <name evidence="1" type="ORF">RIEGSTA812A_PEG_95</name>
</gene>
<dbReference type="EC" id="3.1.3.73" evidence="1"/>
<dbReference type="InterPro" id="IPR013078">
    <property type="entry name" value="His_Pase_superF_clade-1"/>
</dbReference>
<organism evidence="1">
    <name type="scientific">invertebrate metagenome</name>
    <dbReference type="NCBI Taxonomy" id="1711999"/>
    <lineage>
        <taxon>unclassified sequences</taxon>
        <taxon>metagenomes</taxon>
        <taxon>organismal metagenomes</taxon>
    </lineage>
</organism>
<dbReference type="GO" id="GO:0043755">
    <property type="term" value="F:alpha-ribazole phosphatase activity"/>
    <property type="evidence" value="ECO:0007669"/>
    <property type="project" value="UniProtKB-EC"/>
</dbReference>
<proteinExistence type="predicted"/>
<protein>
    <submittedName>
        <fullName evidence="1">Alpha-ribazole-5'-phosphate phosphatase</fullName>
        <ecNumber evidence="1">3.1.3.73</ecNumber>
    </submittedName>
</protein>
<dbReference type="Pfam" id="PF00300">
    <property type="entry name" value="His_Phos_1"/>
    <property type="match status" value="1"/>
</dbReference>
<sequence length="207" mass="22864">MQRNDLHIVTRWWWVRHAPVASTDFIYGHTDLPCDCSDTMAFAALAAHLPVPAVVVRSSLSRTRHTLEALIAAGWTEVAERLIVVEPAFTEQAFGAWEGVAWDQAASDPCYKTFWLYPFTVRPPGGGESFVDVMTRVRAAVRRLSSEYAGRDIVAVAHAGPIRAALALALNLTPEQVHAIAVDPLSVTCLEQRGTTWQVRRINTGYP</sequence>
<evidence type="ECO:0000313" key="1">
    <source>
        <dbReference type="EMBL" id="VBB68622.1"/>
    </source>
</evidence>
<keyword evidence="1" id="KW-0378">Hydrolase</keyword>
<dbReference type="SUPFAM" id="SSF53254">
    <property type="entry name" value="Phosphoglycerate mutase-like"/>
    <property type="match status" value="1"/>
</dbReference>
<dbReference type="Gene3D" id="3.40.50.1240">
    <property type="entry name" value="Phosphoglycerate mutase-like"/>
    <property type="match status" value="1"/>
</dbReference>
<dbReference type="EMBL" id="LR026963">
    <property type="protein sequence ID" value="VBB68622.1"/>
    <property type="molecule type" value="Genomic_DNA"/>
</dbReference>
<accession>A0A484HA04</accession>
<reference evidence="1" key="1">
    <citation type="submission" date="2018-10" db="EMBL/GenBank/DDBJ databases">
        <authorList>
            <person name="Gruber-Vodicka H."/>
            <person name="Jaeckle O."/>
        </authorList>
    </citation>
    <scope>NUCLEOTIDE SEQUENCE</scope>
</reference>
<dbReference type="AlphaFoldDB" id="A0A484HA04"/>
<name>A0A484HA04_9ZZZZ</name>
<dbReference type="InterPro" id="IPR029033">
    <property type="entry name" value="His_PPase_superfam"/>
</dbReference>